<feature type="region of interest" description="Disordered" evidence="1">
    <location>
        <begin position="175"/>
        <end position="224"/>
    </location>
</feature>
<accession>A0A9P4QDJ3</accession>
<dbReference type="Proteomes" id="UP000799441">
    <property type="component" value="Unassembled WGS sequence"/>
</dbReference>
<protein>
    <submittedName>
        <fullName evidence="3">Uncharacterized protein</fullName>
    </submittedName>
</protein>
<evidence type="ECO:0000313" key="3">
    <source>
        <dbReference type="EMBL" id="KAF2725267.1"/>
    </source>
</evidence>
<comment type="caution">
    <text evidence="3">The sequence shown here is derived from an EMBL/GenBank/DDBJ whole genome shotgun (WGS) entry which is preliminary data.</text>
</comment>
<dbReference type="OrthoDB" id="5076485at2759"/>
<dbReference type="AlphaFoldDB" id="A0A9P4QDJ3"/>
<keyword evidence="2" id="KW-0732">Signal</keyword>
<evidence type="ECO:0000313" key="4">
    <source>
        <dbReference type="Proteomes" id="UP000799441"/>
    </source>
</evidence>
<sequence>MQSFTVRCAPFLMALASVSSALDGITVPSSVKADQSFKITFQNPNDDQYRVFLAAAVTGARGPACYLKNSTDLSSPLELTIPAEVGPSADYYSIAIADLTTGQGANYSPAFTFSGGTGNASDYELHLGGAPFWDANSLPCSAISCVRECAQASYPQDLSEDSAYNTMKTCITECPGVSPDDSQKKPVHAEDEDSTTVPFSAQSAAPTGSNAAATDGSSTSSKGAASRRELGAFGAAIAGLAAVLL</sequence>
<feature type="chain" id="PRO_5040433916" evidence="2">
    <location>
        <begin position="22"/>
        <end position="245"/>
    </location>
</feature>
<evidence type="ECO:0000256" key="1">
    <source>
        <dbReference type="SAM" id="MobiDB-lite"/>
    </source>
</evidence>
<organism evidence="3 4">
    <name type="scientific">Polychaeton citri CBS 116435</name>
    <dbReference type="NCBI Taxonomy" id="1314669"/>
    <lineage>
        <taxon>Eukaryota</taxon>
        <taxon>Fungi</taxon>
        <taxon>Dikarya</taxon>
        <taxon>Ascomycota</taxon>
        <taxon>Pezizomycotina</taxon>
        <taxon>Dothideomycetes</taxon>
        <taxon>Dothideomycetidae</taxon>
        <taxon>Capnodiales</taxon>
        <taxon>Capnodiaceae</taxon>
        <taxon>Polychaeton</taxon>
    </lineage>
</organism>
<dbReference type="EMBL" id="MU003768">
    <property type="protein sequence ID" value="KAF2725267.1"/>
    <property type="molecule type" value="Genomic_DNA"/>
</dbReference>
<name>A0A9P4QDJ3_9PEZI</name>
<reference evidence="3" key="1">
    <citation type="journal article" date="2020" name="Stud. Mycol.">
        <title>101 Dothideomycetes genomes: a test case for predicting lifestyles and emergence of pathogens.</title>
        <authorList>
            <person name="Haridas S."/>
            <person name="Albert R."/>
            <person name="Binder M."/>
            <person name="Bloem J."/>
            <person name="Labutti K."/>
            <person name="Salamov A."/>
            <person name="Andreopoulos B."/>
            <person name="Baker S."/>
            <person name="Barry K."/>
            <person name="Bills G."/>
            <person name="Bluhm B."/>
            <person name="Cannon C."/>
            <person name="Castanera R."/>
            <person name="Culley D."/>
            <person name="Daum C."/>
            <person name="Ezra D."/>
            <person name="Gonzalez J."/>
            <person name="Henrissat B."/>
            <person name="Kuo A."/>
            <person name="Liang C."/>
            <person name="Lipzen A."/>
            <person name="Lutzoni F."/>
            <person name="Magnuson J."/>
            <person name="Mondo S."/>
            <person name="Nolan M."/>
            <person name="Ohm R."/>
            <person name="Pangilinan J."/>
            <person name="Park H.-J."/>
            <person name="Ramirez L."/>
            <person name="Alfaro M."/>
            <person name="Sun H."/>
            <person name="Tritt A."/>
            <person name="Yoshinaga Y."/>
            <person name="Zwiers L.-H."/>
            <person name="Turgeon B."/>
            <person name="Goodwin S."/>
            <person name="Spatafora J."/>
            <person name="Crous P."/>
            <person name="Grigoriev I."/>
        </authorList>
    </citation>
    <scope>NUCLEOTIDE SEQUENCE</scope>
    <source>
        <strain evidence="3">CBS 116435</strain>
    </source>
</reference>
<feature type="signal peptide" evidence="2">
    <location>
        <begin position="1"/>
        <end position="21"/>
    </location>
</feature>
<proteinExistence type="predicted"/>
<evidence type="ECO:0000256" key="2">
    <source>
        <dbReference type="SAM" id="SignalP"/>
    </source>
</evidence>
<keyword evidence="4" id="KW-1185">Reference proteome</keyword>
<gene>
    <name evidence="3" type="ORF">K431DRAFT_216317</name>
</gene>
<feature type="compositionally biased region" description="Polar residues" evidence="1">
    <location>
        <begin position="195"/>
        <end position="223"/>
    </location>
</feature>